<dbReference type="InterPro" id="IPR012340">
    <property type="entry name" value="NA-bd_OB-fold"/>
</dbReference>
<keyword evidence="3" id="KW-0378">Hydrolase</keyword>
<proteinExistence type="predicted"/>
<keyword evidence="7" id="KW-0234">DNA repair</keyword>
<dbReference type="CDD" id="cd04488">
    <property type="entry name" value="RecG_wedge_OBF"/>
    <property type="match status" value="1"/>
</dbReference>
<keyword evidence="9" id="KW-0175">Coiled coil</keyword>
<dbReference type="SUPFAM" id="SSF52540">
    <property type="entry name" value="P-loop containing nucleoside triphosphate hydrolases"/>
    <property type="match status" value="2"/>
</dbReference>
<dbReference type="PANTHER" id="PTHR47964:SF1">
    <property type="entry name" value="ATP-DEPENDENT DNA HELICASE HOMOLOG RECG, CHLOROPLASTIC"/>
    <property type="match status" value="1"/>
</dbReference>
<dbReference type="Pfam" id="PF13366">
    <property type="entry name" value="PDDEXK_3"/>
    <property type="match status" value="1"/>
</dbReference>
<reference evidence="13" key="1">
    <citation type="submission" date="2017-09" db="EMBL/GenBank/DDBJ databases">
        <title>Depth-based differentiation of microbial function through sediment-hosted aquifers and enrichment of novel symbionts in the deep terrestrial subsurface.</title>
        <authorList>
            <person name="Probst A.J."/>
            <person name="Ladd B."/>
            <person name="Jarett J.K."/>
            <person name="Geller-Mcgrath D.E."/>
            <person name="Sieber C.M.K."/>
            <person name="Emerson J.B."/>
            <person name="Anantharaman K."/>
            <person name="Thomas B.C."/>
            <person name="Malmstrom R."/>
            <person name="Stieglmeier M."/>
            <person name="Klingl A."/>
            <person name="Woyke T."/>
            <person name="Ryan C.M."/>
            <person name="Banfield J.F."/>
        </authorList>
    </citation>
    <scope>NUCLEOTIDE SEQUENCE [LARGE SCALE GENOMIC DNA]</scope>
</reference>
<evidence type="ECO:0000256" key="9">
    <source>
        <dbReference type="SAM" id="Coils"/>
    </source>
</evidence>
<dbReference type="Proteomes" id="UP000230553">
    <property type="component" value="Unassembled WGS sequence"/>
</dbReference>
<evidence type="ECO:0000256" key="5">
    <source>
        <dbReference type="ARBA" id="ARBA00022840"/>
    </source>
</evidence>
<dbReference type="InterPro" id="IPR027417">
    <property type="entry name" value="P-loop_NTPase"/>
</dbReference>
<dbReference type="NCBIfam" id="NF008168">
    <property type="entry name" value="PRK10917.2-2"/>
    <property type="match status" value="1"/>
</dbReference>
<dbReference type="GO" id="GO:0005524">
    <property type="term" value="F:ATP binding"/>
    <property type="evidence" value="ECO:0007669"/>
    <property type="project" value="UniProtKB-KW"/>
</dbReference>
<gene>
    <name evidence="12" type="ORF">COY31_02280</name>
</gene>
<dbReference type="Gene3D" id="2.40.50.140">
    <property type="entry name" value="Nucleic acid-binding proteins"/>
    <property type="match status" value="1"/>
</dbReference>
<evidence type="ECO:0000256" key="6">
    <source>
        <dbReference type="ARBA" id="ARBA00023125"/>
    </source>
</evidence>
<organism evidence="12 13">
    <name type="scientific">Candidatus Wolfebacteria bacterium CG_4_10_14_0_2_um_filter_39_18</name>
    <dbReference type="NCBI Taxonomy" id="1975061"/>
    <lineage>
        <taxon>Bacteria</taxon>
        <taxon>Candidatus Wolfeibacteriota</taxon>
    </lineage>
</organism>
<dbReference type="Pfam" id="PF00271">
    <property type="entry name" value="Helicase_C"/>
    <property type="match status" value="1"/>
</dbReference>
<dbReference type="AlphaFoldDB" id="A0A2M7TFE3"/>
<keyword evidence="5" id="KW-0067">ATP-binding</keyword>
<dbReference type="PANTHER" id="PTHR47964">
    <property type="entry name" value="ATP-DEPENDENT DNA HELICASE HOMOLOG RECG, CHLOROPLASTIC"/>
    <property type="match status" value="1"/>
</dbReference>
<dbReference type="InterPro" id="IPR045562">
    <property type="entry name" value="RecG_dom3_C"/>
</dbReference>
<evidence type="ECO:0000256" key="3">
    <source>
        <dbReference type="ARBA" id="ARBA00022801"/>
    </source>
</evidence>
<dbReference type="Pfam" id="PF19833">
    <property type="entry name" value="RecG_dom3_C"/>
    <property type="match status" value="1"/>
</dbReference>
<evidence type="ECO:0000256" key="1">
    <source>
        <dbReference type="ARBA" id="ARBA00022741"/>
    </source>
</evidence>
<dbReference type="InterPro" id="IPR026350">
    <property type="entry name" value="GxxExxY"/>
</dbReference>
<evidence type="ECO:0000259" key="10">
    <source>
        <dbReference type="PROSITE" id="PS51192"/>
    </source>
</evidence>
<dbReference type="NCBIfam" id="TIGR04256">
    <property type="entry name" value="GxxExxY"/>
    <property type="match status" value="1"/>
</dbReference>
<evidence type="ECO:0000256" key="7">
    <source>
        <dbReference type="ARBA" id="ARBA00023204"/>
    </source>
</evidence>
<evidence type="ECO:0000313" key="12">
    <source>
        <dbReference type="EMBL" id="PIZ44593.1"/>
    </source>
</evidence>
<sequence length="858" mass="97194">MLPAKILLNESLINIYGVGPKFAERLGRFGIKTVRDLLWHFPFRYDDFSNISKIADLKVGQIATISGVISEIKPHYTWKKKMFIIEALIADDSGSIKAVWFNQRFLLSILKKGRVFNLAGKVVETAKGGICLSHPTHELITQTEADYTRTKADNEKKDSKLLYEDITYKIRGAAFDVKKQLGLGQKESIYQKALEEEFIKRELSYEKEKQIDIKYDDKKIGTYRPDFIVEGKIILEIKALPYIGKFEKQQVWHYLKSADYVLALLVNFGKEDVEIERIIYGQHESVSSQDESVSLKHTGRLVPVYPETKRLTSKAFRYLMKPVLENVEKLSDPIPEEILISSGFPEVNKALSKIHFPETLEEAQKAKKRFAFEDLFLLQLANLRQRLKLSKEKAQAFEINIERVESLISNLPFFLTESQKSSLWEILEDIKKSHPMNRLLQGDVGSGKTIVAAIASLIVAEDGSQAAFMAPTEVLARQHFQTFKNFFKDFNHGVALIVSSEARIFYGDDLESEIKKPDLIKKISSGEIKIVIGTHALIQRGVKFKDLALVIIDEQHRFGIRQRGQLADQNPEIIPHFLSMSATPIPRTLSLTVFGDLDLSIINELPKGRKEIITKIVSSGNRDKAYAFIRGQVKKGRQAFVICPRIEPPEEQEASMIKRLSLWETKAAKEEYEKLSKKVFPDLRVGLLHGKLKATEKSEIMGNFKNGKIDVLVSTSVVEVGVDIPNATIMMIEGSERFGLAQLYQFRGRVGRGEHQSFCFLFSESSNEATLRRLKSLIDAKSGFELAEKDLEIRGPGEFLGQSQTGLPDLAMKSIQDPELVKTAREAAEKTLKNDPELLNYPALLSRVEGFAKEIHLE</sequence>
<accession>A0A2M7TFE3</accession>
<comment type="caution">
    <text evidence="12">The sequence shown here is derived from an EMBL/GenBank/DDBJ whole genome shotgun (WGS) entry which is preliminary data.</text>
</comment>
<feature type="coiled-coil region" evidence="9">
    <location>
        <begin position="380"/>
        <end position="407"/>
    </location>
</feature>
<evidence type="ECO:0000259" key="11">
    <source>
        <dbReference type="PROSITE" id="PS51194"/>
    </source>
</evidence>
<dbReference type="InterPro" id="IPR001650">
    <property type="entry name" value="Helicase_C-like"/>
</dbReference>
<dbReference type="GO" id="GO:0016787">
    <property type="term" value="F:hydrolase activity"/>
    <property type="evidence" value="ECO:0007669"/>
    <property type="project" value="UniProtKB-KW"/>
</dbReference>
<dbReference type="InterPro" id="IPR047112">
    <property type="entry name" value="RecG/Mfd"/>
</dbReference>
<keyword evidence="4 12" id="KW-0347">Helicase</keyword>
<keyword evidence="6" id="KW-0238">DNA-binding</keyword>
<dbReference type="Pfam" id="PF00270">
    <property type="entry name" value="DEAD"/>
    <property type="match status" value="1"/>
</dbReference>
<feature type="domain" description="Helicase ATP-binding" evidence="10">
    <location>
        <begin position="429"/>
        <end position="602"/>
    </location>
</feature>
<evidence type="ECO:0000256" key="4">
    <source>
        <dbReference type="ARBA" id="ARBA00022806"/>
    </source>
</evidence>
<evidence type="ECO:0000256" key="2">
    <source>
        <dbReference type="ARBA" id="ARBA00022763"/>
    </source>
</evidence>
<name>A0A2M7TFE3_9BACT</name>
<protein>
    <recommendedName>
        <fullName evidence="8">Probable DNA 3'-5' helicase RecG</fullName>
    </recommendedName>
</protein>
<dbReference type="PROSITE" id="PS51192">
    <property type="entry name" value="HELICASE_ATP_BIND_1"/>
    <property type="match status" value="1"/>
</dbReference>
<dbReference type="EMBL" id="PFNM01000042">
    <property type="protein sequence ID" value="PIZ44593.1"/>
    <property type="molecule type" value="Genomic_DNA"/>
</dbReference>
<dbReference type="InterPro" id="IPR011545">
    <property type="entry name" value="DEAD/DEAH_box_helicase_dom"/>
</dbReference>
<keyword evidence="1" id="KW-0547">Nucleotide-binding</keyword>
<evidence type="ECO:0000256" key="8">
    <source>
        <dbReference type="ARBA" id="ARBA00049819"/>
    </source>
</evidence>
<dbReference type="CDD" id="cd17992">
    <property type="entry name" value="DEXHc_RecG"/>
    <property type="match status" value="1"/>
</dbReference>
<keyword evidence="2" id="KW-0227">DNA damage</keyword>
<evidence type="ECO:0000313" key="13">
    <source>
        <dbReference type="Proteomes" id="UP000230553"/>
    </source>
</evidence>
<dbReference type="GO" id="GO:0006281">
    <property type="term" value="P:DNA repair"/>
    <property type="evidence" value="ECO:0007669"/>
    <property type="project" value="UniProtKB-KW"/>
</dbReference>
<dbReference type="SUPFAM" id="SSF50249">
    <property type="entry name" value="Nucleic acid-binding proteins"/>
    <property type="match status" value="1"/>
</dbReference>
<feature type="domain" description="Helicase C-terminal" evidence="11">
    <location>
        <begin position="641"/>
        <end position="792"/>
    </location>
</feature>
<dbReference type="InterPro" id="IPR033454">
    <property type="entry name" value="RecG_wedge"/>
</dbReference>
<dbReference type="SMART" id="SM00490">
    <property type="entry name" value="HELICc"/>
    <property type="match status" value="1"/>
</dbReference>
<dbReference type="GO" id="GO:0003678">
    <property type="term" value="F:DNA helicase activity"/>
    <property type="evidence" value="ECO:0007669"/>
    <property type="project" value="TreeGrafter"/>
</dbReference>
<dbReference type="InterPro" id="IPR014001">
    <property type="entry name" value="Helicase_ATP-bd"/>
</dbReference>
<dbReference type="GO" id="GO:0003677">
    <property type="term" value="F:DNA binding"/>
    <property type="evidence" value="ECO:0007669"/>
    <property type="project" value="UniProtKB-KW"/>
</dbReference>
<dbReference type="Gene3D" id="3.40.50.300">
    <property type="entry name" value="P-loop containing nucleotide triphosphate hydrolases"/>
    <property type="match status" value="2"/>
</dbReference>
<dbReference type="Pfam" id="PF17191">
    <property type="entry name" value="RecG_wedge"/>
    <property type="match status" value="1"/>
</dbReference>
<dbReference type="PROSITE" id="PS51194">
    <property type="entry name" value="HELICASE_CTER"/>
    <property type="match status" value="1"/>
</dbReference>
<dbReference type="SMART" id="SM00487">
    <property type="entry name" value="DEXDc"/>
    <property type="match status" value="1"/>
</dbReference>